<name>A0A4Z2FYP9_9TELE</name>
<feature type="region of interest" description="Disordered" evidence="1">
    <location>
        <begin position="90"/>
        <end position="137"/>
    </location>
</feature>
<comment type="caution">
    <text evidence="2">The sequence shown here is derived from an EMBL/GenBank/DDBJ whole genome shotgun (WGS) entry which is preliminary data.</text>
</comment>
<evidence type="ECO:0000313" key="3">
    <source>
        <dbReference type="Proteomes" id="UP000314294"/>
    </source>
</evidence>
<keyword evidence="3" id="KW-1185">Reference proteome</keyword>
<dbReference type="EMBL" id="SRLO01000806">
    <property type="protein sequence ID" value="TNN46121.1"/>
    <property type="molecule type" value="Genomic_DNA"/>
</dbReference>
<accession>A0A4Z2FYP9</accession>
<evidence type="ECO:0000256" key="1">
    <source>
        <dbReference type="SAM" id="MobiDB-lite"/>
    </source>
</evidence>
<sequence length="137" mass="15113">MPHLICGNGGSSDEGRDGGLCDHAVGSDAVRRGVEPEEGDGEREERSTYTEPYCSGSSSSEEQGGSGRLDPNPRHESLAPYVAVGFWKTFNMTEGETERDRKRNGEKRRRTRRAKRLQTIRSSSAEDREQSASSAYT</sequence>
<proteinExistence type="predicted"/>
<dbReference type="AlphaFoldDB" id="A0A4Z2FYP9"/>
<evidence type="ECO:0000313" key="2">
    <source>
        <dbReference type="EMBL" id="TNN46121.1"/>
    </source>
</evidence>
<organism evidence="2 3">
    <name type="scientific">Liparis tanakae</name>
    <name type="common">Tanaka's snailfish</name>
    <dbReference type="NCBI Taxonomy" id="230148"/>
    <lineage>
        <taxon>Eukaryota</taxon>
        <taxon>Metazoa</taxon>
        <taxon>Chordata</taxon>
        <taxon>Craniata</taxon>
        <taxon>Vertebrata</taxon>
        <taxon>Euteleostomi</taxon>
        <taxon>Actinopterygii</taxon>
        <taxon>Neopterygii</taxon>
        <taxon>Teleostei</taxon>
        <taxon>Neoteleostei</taxon>
        <taxon>Acanthomorphata</taxon>
        <taxon>Eupercaria</taxon>
        <taxon>Perciformes</taxon>
        <taxon>Cottioidei</taxon>
        <taxon>Cottales</taxon>
        <taxon>Liparidae</taxon>
        <taxon>Liparis</taxon>
    </lineage>
</organism>
<dbReference type="Proteomes" id="UP000314294">
    <property type="component" value="Unassembled WGS sequence"/>
</dbReference>
<reference evidence="2 3" key="1">
    <citation type="submission" date="2019-03" db="EMBL/GenBank/DDBJ databases">
        <title>First draft genome of Liparis tanakae, snailfish: a comprehensive survey of snailfish specific genes.</title>
        <authorList>
            <person name="Kim W."/>
            <person name="Song I."/>
            <person name="Jeong J.-H."/>
            <person name="Kim D."/>
            <person name="Kim S."/>
            <person name="Ryu S."/>
            <person name="Song J.Y."/>
            <person name="Lee S.K."/>
        </authorList>
    </citation>
    <scope>NUCLEOTIDE SEQUENCE [LARGE SCALE GENOMIC DNA]</scope>
    <source>
        <tissue evidence="2">Muscle</tissue>
    </source>
</reference>
<protein>
    <submittedName>
        <fullName evidence="2">Uncharacterized protein</fullName>
    </submittedName>
</protein>
<gene>
    <name evidence="2" type="ORF">EYF80_043667</name>
</gene>
<feature type="region of interest" description="Disordered" evidence="1">
    <location>
        <begin position="1"/>
        <end position="77"/>
    </location>
</feature>
<feature type="compositionally biased region" description="Basic residues" evidence="1">
    <location>
        <begin position="104"/>
        <end position="118"/>
    </location>
</feature>